<evidence type="ECO:0000256" key="6">
    <source>
        <dbReference type="PROSITE-ProRule" id="PRU01240"/>
    </source>
</evidence>
<comment type="caution">
    <text evidence="10">The sequence shown here is derived from an EMBL/GenBank/DDBJ whole genome shotgun (WGS) entry which is preliminary data.</text>
</comment>
<feature type="region of interest" description="Disordered" evidence="8">
    <location>
        <begin position="525"/>
        <end position="552"/>
    </location>
</feature>
<keyword evidence="5 6" id="KW-0720">Serine protease</keyword>
<dbReference type="PRINTS" id="PR00723">
    <property type="entry name" value="SUBTILISIN"/>
</dbReference>
<feature type="compositionally biased region" description="Gly residues" evidence="8">
    <location>
        <begin position="528"/>
        <end position="537"/>
    </location>
</feature>
<feature type="region of interest" description="Disordered" evidence="8">
    <location>
        <begin position="133"/>
        <end position="157"/>
    </location>
</feature>
<dbReference type="EMBL" id="AOIM01000036">
    <property type="protein sequence ID" value="ELY89531.1"/>
    <property type="molecule type" value="Genomic_DNA"/>
</dbReference>
<dbReference type="Pfam" id="PF00082">
    <property type="entry name" value="Peptidase_S8"/>
    <property type="match status" value="1"/>
</dbReference>
<evidence type="ECO:0000313" key="11">
    <source>
        <dbReference type="Proteomes" id="UP000011519"/>
    </source>
</evidence>
<reference evidence="10 11" key="1">
    <citation type="journal article" date="2014" name="PLoS Genet.">
        <title>Phylogenetically driven sequencing of extremely halophilic archaea reveals strategies for static and dynamic osmo-response.</title>
        <authorList>
            <person name="Becker E.A."/>
            <person name="Seitzer P.M."/>
            <person name="Tritt A."/>
            <person name="Larsen D."/>
            <person name="Krusor M."/>
            <person name="Yao A.I."/>
            <person name="Wu D."/>
            <person name="Madern D."/>
            <person name="Eisen J.A."/>
            <person name="Darling A.E."/>
            <person name="Facciotti M.T."/>
        </authorList>
    </citation>
    <scope>NUCLEOTIDE SEQUENCE [LARGE SCALE GENOMIC DNA]</scope>
    <source>
        <strain evidence="10 11">JCM 10989</strain>
    </source>
</reference>
<proteinExistence type="inferred from homology"/>
<dbReference type="InterPro" id="IPR023828">
    <property type="entry name" value="Peptidase_S8_Ser-AS"/>
</dbReference>
<dbReference type="InterPro" id="IPR023827">
    <property type="entry name" value="Peptidase_S8_Asp-AS"/>
</dbReference>
<feature type="region of interest" description="Disordered" evidence="8">
    <location>
        <begin position="587"/>
        <end position="621"/>
    </location>
</feature>
<evidence type="ECO:0000256" key="4">
    <source>
        <dbReference type="ARBA" id="ARBA00022801"/>
    </source>
</evidence>
<dbReference type="SUPFAM" id="SSF52743">
    <property type="entry name" value="Subtilisin-like"/>
    <property type="match status" value="1"/>
</dbReference>
<keyword evidence="2 6" id="KW-0645">Protease</keyword>
<dbReference type="InterPro" id="IPR000209">
    <property type="entry name" value="Peptidase_S8/S53_dom"/>
</dbReference>
<evidence type="ECO:0000256" key="3">
    <source>
        <dbReference type="ARBA" id="ARBA00022723"/>
    </source>
</evidence>
<dbReference type="PROSITE" id="PS51892">
    <property type="entry name" value="SUBTILASE"/>
    <property type="match status" value="1"/>
</dbReference>
<dbReference type="MEROPS" id="S08.133"/>
<feature type="region of interest" description="Disordered" evidence="8">
    <location>
        <begin position="658"/>
        <end position="705"/>
    </location>
</feature>
<evidence type="ECO:0000256" key="1">
    <source>
        <dbReference type="ARBA" id="ARBA00011073"/>
    </source>
</evidence>
<gene>
    <name evidence="10" type="ORF">C483_13433</name>
</gene>
<dbReference type="Gene3D" id="3.40.50.200">
    <property type="entry name" value="Peptidase S8/S53 domain"/>
    <property type="match status" value="1"/>
</dbReference>
<keyword evidence="11" id="KW-1185">Reference proteome</keyword>
<dbReference type="GO" id="GO:0046872">
    <property type="term" value="F:metal ion binding"/>
    <property type="evidence" value="ECO:0007669"/>
    <property type="project" value="UniProtKB-KW"/>
</dbReference>
<dbReference type="Proteomes" id="UP000011519">
    <property type="component" value="Unassembled WGS sequence"/>
</dbReference>
<dbReference type="InterPro" id="IPR050131">
    <property type="entry name" value="Peptidase_S8_subtilisin-like"/>
</dbReference>
<feature type="active site" description="Charge relay system" evidence="6">
    <location>
        <position position="380"/>
    </location>
</feature>
<dbReference type="InterPro" id="IPR015500">
    <property type="entry name" value="Peptidase_S8_subtilisin-rel"/>
</dbReference>
<keyword evidence="3" id="KW-0479">Metal-binding</keyword>
<feature type="compositionally biased region" description="Polar residues" evidence="8">
    <location>
        <begin position="135"/>
        <end position="150"/>
    </location>
</feature>
<evidence type="ECO:0000256" key="7">
    <source>
        <dbReference type="RuleBase" id="RU003355"/>
    </source>
</evidence>
<dbReference type="GO" id="GO:0006508">
    <property type="term" value="P:proteolysis"/>
    <property type="evidence" value="ECO:0007669"/>
    <property type="project" value="UniProtKB-KW"/>
</dbReference>
<dbReference type="InterPro" id="IPR022398">
    <property type="entry name" value="Peptidase_S8_His-AS"/>
</dbReference>
<evidence type="ECO:0000256" key="5">
    <source>
        <dbReference type="ARBA" id="ARBA00022825"/>
    </source>
</evidence>
<organism evidence="10 11">
    <name type="scientific">Natrialba hulunbeirensis JCM 10989</name>
    <dbReference type="NCBI Taxonomy" id="1227493"/>
    <lineage>
        <taxon>Archaea</taxon>
        <taxon>Methanobacteriati</taxon>
        <taxon>Methanobacteriota</taxon>
        <taxon>Stenosarchaea group</taxon>
        <taxon>Halobacteria</taxon>
        <taxon>Halobacteriales</taxon>
        <taxon>Natrialbaceae</taxon>
        <taxon>Natrialba</taxon>
    </lineage>
</organism>
<feature type="active site" description="Charge relay system" evidence="6">
    <location>
        <position position="190"/>
    </location>
</feature>
<dbReference type="PATRIC" id="fig|1227493.4.peg.2696"/>
<accession>L9ZTY9</accession>
<dbReference type="PROSITE" id="PS00136">
    <property type="entry name" value="SUBTILASE_ASP"/>
    <property type="match status" value="1"/>
</dbReference>
<dbReference type="CDD" id="cd07477">
    <property type="entry name" value="Peptidases_S8_Subtilisin_subset"/>
    <property type="match status" value="1"/>
</dbReference>
<name>L9ZTY9_9EURY</name>
<dbReference type="STRING" id="1227493.C483_13433"/>
<dbReference type="InterPro" id="IPR036852">
    <property type="entry name" value="Peptidase_S8/S53_dom_sf"/>
</dbReference>
<feature type="compositionally biased region" description="Low complexity" evidence="8">
    <location>
        <begin position="601"/>
        <end position="610"/>
    </location>
</feature>
<feature type="region of interest" description="Disordered" evidence="8">
    <location>
        <begin position="870"/>
        <end position="895"/>
    </location>
</feature>
<comment type="similarity">
    <text evidence="1 6 7">Belongs to the peptidase S8 family.</text>
</comment>
<dbReference type="PANTHER" id="PTHR43806:SF11">
    <property type="entry name" value="CEREVISIN-RELATED"/>
    <property type="match status" value="1"/>
</dbReference>
<keyword evidence="4 6" id="KW-0378">Hydrolase</keyword>
<dbReference type="PROSITE" id="PS00138">
    <property type="entry name" value="SUBTILASE_SER"/>
    <property type="match status" value="1"/>
</dbReference>
<evidence type="ECO:0000259" key="9">
    <source>
        <dbReference type="Pfam" id="PF00082"/>
    </source>
</evidence>
<feature type="compositionally biased region" description="Acidic residues" evidence="8">
    <location>
        <begin position="46"/>
        <end position="66"/>
    </location>
</feature>
<dbReference type="PROSITE" id="PS00137">
    <property type="entry name" value="SUBTILASE_HIS"/>
    <property type="match status" value="1"/>
</dbReference>
<dbReference type="RefSeq" id="WP_006653856.1">
    <property type="nucleotide sequence ID" value="NZ_AOIM01000036.1"/>
</dbReference>
<dbReference type="GO" id="GO:0004252">
    <property type="term" value="F:serine-type endopeptidase activity"/>
    <property type="evidence" value="ECO:0007669"/>
    <property type="project" value="UniProtKB-UniRule"/>
</dbReference>
<feature type="domain" description="Peptidase S8/S53" evidence="9">
    <location>
        <begin position="183"/>
        <end position="434"/>
    </location>
</feature>
<feature type="compositionally biased region" description="Acidic residues" evidence="8">
    <location>
        <begin position="676"/>
        <end position="687"/>
    </location>
</feature>
<protein>
    <submittedName>
        <fullName evidence="10">Subtilisin-like serine protease</fullName>
    </submittedName>
</protein>
<evidence type="ECO:0000256" key="2">
    <source>
        <dbReference type="ARBA" id="ARBA00022670"/>
    </source>
</evidence>
<evidence type="ECO:0000313" key="10">
    <source>
        <dbReference type="EMBL" id="ELY89531.1"/>
    </source>
</evidence>
<dbReference type="InterPro" id="IPR034202">
    <property type="entry name" value="Subtilisin_Carlsberg-like"/>
</dbReference>
<sequence length="922" mass="96532">MASSIRLLVTLALVCAGRPITRRTSLGALAGAVLTGFGVTAGSATDSDELTENSGDDTSDADEPTDDLPRYVVGLEPGTATESVARTASTVYRSLGLASSGSVVVGAFDEDAREELESRSDVRYVEPDHKRVQAVRSSDNGTNRQRTGEPNDTVDLTDEQRTPWGVERIGAAEVHERGTGEADATVAILDSGIDPEHESLDVPDGRAFADCAGSDCAADWDDETGHGTHCAGTVAALDNDTGVVGVAPEVELCALKVLAGDGSGYDSDIAAAIEWCADNDIDVINLSLGGSDEAQVLEDALRYAYDRDVLIVAAAGNAGAAGGVDYPAAYDECIAVGATNDHDEVPDWSARGDTIELVAPGEAVLSTKPGDEYVYLEGTSMSTPHVAAIAAQLLGQGLAHADDTDDADEPGGVRGVLRESADDIGAADDEQGFGLLNAFEALESVDPVTTGDVTDVRASTATLTGELRSNADVESAECCFEWRQVDEEWARTEPNSVERGESFSAALEDLQPETTYDVRAVMLADGGTSEGEGGNGDGDGDDETDDTDGDDETTASIVTFETGRDELAVETTAVEADDHRTLQATGSLEGIRDVDTDSDADTNTSSVTASFRVRPEDEENWDSTDAQVLESIGTYEETISGLEPETVYEVEAVVVAGDGAVDGTDDAGNERAGDGENGDEDENEGDETTGGIVTAETDPEPGLPSIDRFELTDDSNGQFVRCAVNWGVSVSNGELELVETELRYATDSDGDGDGGGDGDGPLHHVVTELEDQSEESGIHTLRHSDRLEGAGESYAVTITVTDTDGNTTDATEQLTLDERSPPPSIDQFDVTTDDFLGTPEAVVDWAVSDEGGELDGVVLELRRDGSLVDEAGSMARDEDASGTDSLRADDAEGSGTYEVSIRATDYFEQVGEETETVELAGE</sequence>
<feature type="compositionally biased region" description="Acidic residues" evidence="8">
    <location>
        <begin position="538"/>
        <end position="552"/>
    </location>
</feature>
<dbReference type="AlphaFoldDB" id="L9ZTY9"/>
<feature type="active site" description="Charge relay system" evidence="6">
    <location>
        <position position="226"/>
    </location>
</feature>
<dbReference type="PANTHER" id="PTHR43806">
    <property type="entry name" value="PEPTIDASE S8"/>
    <property type="match status" value="1"/>
</dbReference>
<evidence type="ECO:0000256" key="8">
    <source>
        <dbReference type="SAM" id="MobiDB-lite"/>
    </source>
</evidence>
<feature type="region of interest" description="Disordered" evidence="8">
    <location>
        <begin position="43"/>
        <end position="67"/>
    </location>
</feature>